<dbReference type="PANTHER" id="PTHR11177:SF317">
    <property type="entry name" value="CHITINASE 12-RELATED"/>
    <property type="match status" value="1"/>
</dbReference>
<dbReference type="SUPFAM" id="SSF54556">
    <property type="entry name" value="Chitinase insertion domain"/>
    <property type="match status" value="1"/>
</dbReference>
<comment type="catalytic activity">
    <reaction evidence="1">
        <text>Random endo-hydrolysis of N-acetyl-beta-D-glucosaminide (1-&gt;4)-beta-linkages in chitin and chitodextrins.</text>
        <dbReference type="EC" id="3.2.1.14"/>
    </reaction>
</comment>
<dbReference type="InterPro" id="IPR029070">
    <property type="entry name" value="Chitinase_insertion_sf"/>
</dbReference>
<keyword evidence="5 7" id="KW-0326">Glycosidase</keyword>
<protein>
    <recommendedName>
        <fullName evidence="9">GH18 domain-containing protein</fullName>
    </recommendedName>
</protein>
<dbReference type="InterPro" id="IPR017853">
    <property type="entry name" value="GH"/>
</dbReference>
<evidence type="ECO:0000256" key="8">
    <source>
        <dbReference type="RuleBase" id="RU004453"/>
    </source>
</evidence>
<dbReference type="InterPro" id="IPR001223">
    <property type="entry name" value="Glyco_hydro18_cat"/>
</dbReference>
<dbReference type="OMA" id="QTQNHIN"/>
<keyword evidence="11" id="KW-1185">Reference proteome</keyword>
<evidence type="ECO:0000313" key="11">
    <source>
        <dbReference type="Proteomes" id="UP000054350"/>
    </source>
</evidence>
<dbReference type="GO" id="GO:0000272">
    <property type="term" value="P:polysaccharide catabolic process"/>
    <property type="evidence" value="ECO:0007669"/>
    <property type="project" value="UniProtKB-KW"/>
</dbReference>
<dbReference type="STRING" id="578462.A0A0L0T5H7"/>
<dbReference type="PROSITE" id="PS01095">
    <property type="entry name" value="GH18_1"/>
    <property type="match status" value="1"/>
</dbReference>
<dbReference type="InterPro" id="IPR011583">
    <property type="entry name" value="Chitinase_II/V-like_cat"/>
</dbReference>
<evidence type="ECO:0000313" key="10">
    <source>
        <dbReference type="EMBL" id="KNE69985.1"/>
    </source>
</evidence>
<evidence type="ECO:0000256" key="5">
    <source>
        <dbReference type="ARBA" id="ARBA00023295"/>
    </source>
</evidence>
<keyword evidence="4" id="KW-0119">Carbohydrate metabolism</keyword>
<dbReference type="Gene3D" id="3.10.50.10">
    <property type="match status" value="1"/>
</dbReference>
<dbReference type="Pfam" id="PF00704">
    <property type="entry name" value="Glyco_hydro_18"/>
    <property type="match status" value="1"/>
</dbReference>
<proteinExistence type="inferred from homology"/>
<dbReference type="OrthoDB" id="73875at2759"/>
<comment type="similarity">
    <text evidence="8">Belongs to the glycosyl hydrolase 18 family.</text>
</comment>
<dbReference type="SMART" id="SM00636">
    <property type="entry name" value="Glyco_18"/>
    <property type="match status" value="1"/>
</dbReference>
<dbReference type="GO" id="GO:0005576">
    <property type="term" value="C:extracellular region"/>
    <property type="evidence" value="ECO:0007669"/>
    <property type="project" value="TreeGrafter"/>
</dbReference>
<dbReference type="VEuPathDB" id="FungiDB:AMAG_14823"/>
<evidence type="ECO:0000256" key="3">
    <source>
        <dbReference type="ARBA" id="ARBA00023024"/>
    </source>
</evidence>
<reference evidence="11" key="2">
    <citation type="submission" date="2009-11" db="EMBL/GenBank/DDBJ databases">
        <title>The Genome Sequence of Allomyces macrogynus strain ATCC 38327.</title>
        <authorList>
            <consortium name="The Broad Institute Genome Sequencing Platform"/>
            <person name="Russ C."/>
            <person name="Cuomo C."/>
            <person name="Shea T."/>
            <person name="Young S.K."/>
            <person name="Zeng Q."/>
            <person name="Koehrsen M."/>
            <person name="Haas B."/>
            <person name="Borodovsky M."/>
            <person name="Guigo R."/>
            <person name="Alvarado L."/>
            <person name="Berlin A."/>
            <person name="Borenstein D."/>
            <person name="Chen Z."/>
            <person name="Engels R."/>
            <person name="Freedman E."/>
            <person name="Gellesch M."/>
            <person name="Goldberg J."/>
            <person name="Griggs A."/>
            <person name="Gujja S."/>
            <person name="Heiman D."/>
            <person name="Hepburn T."/>
            <person name="Howarth C."/>
            <person name="Jen D."/>
            <person name="Larson L."/>
            <person name="Lewis B."/>
            <person name="Mehta T."/>
            <person name="Park D."/>
            <person name="Pearson M."/>
            <person name="Roberts A."/>
            <person name="Saif S."/>
            <person name="Shenoy N."/>
            <person name="Sisk P."/>
            <person name="Stolte C."/>
            <person name="Sykes S."/>
            <person name="Walk T."/>
            <person name="White J."/>
            <person name="Yandava C."/>
            <person name="Burger G."/>
            <person name="Gray M.W."/>
            <person name="Holland P.W.H."/>
            <person name="King N."/>
            <person name="Lang F.B.F."/>
            <person name="Roger A.J."/>
            <person name="Ruiz-Trillo I."/>
            <person name="Lander E."/>
            <person name="Nusbaum C."/>
        </authorList>
    </citation>
    <scope>NUCLEOTIDE SEQUENCE [LARGE SCALE GENOMIC DNA]</scope>
    <source>
        <strain evidence="11">ATCC 38327</strain>
    </source>
</reference>
<dbReference type="Proteomes" id="UP000054350">
    <property type="component" value="Unassembled WGS sequence"/>
</dbReference>
<keyword evidence="6" id="KW-0624">Polysaccharide degradation</keyword>
<organism evidence="10 11">
    <name type="scientific">Allomyces macrogynus (strain ATCC 38327)</name>
    <name type="common">Allomyces javanicus var. macrogynus</name>
    <dbReference type="NCBI Taxonomy" id="578462"/>
    <lineage>
        <taxon>Eukaryota</taxon>
        <taxon>Fungi</taxon>
        <taxon>Fungi incertae sedis</taxon>
        <taxon>Blastocladiomycota</taxon>
        <taxon>Blastocladiomycetes</taxon>
        <taxon>Blastocladiales</taxon>
        <taxon>Blastocladiaceae</taxon>
        <taxon>Allomyces</taxon>
    </lineage>
</organism>
<dbReference type="GO" id="GO:0008061">
    <property type="term" value="F:chitin binding"/>
    <property type="evidence" value="ECO:0007669"/>
    <property type="project" value="InterPro"/>
</dbReference>
<dbReference type="InterPro" id="IPR001579">
    <property type="entry name" value="Glyco_hydro_18_chit_AS"/>
</dbReference>
<feature type="domain" description="GH18" evidence="9">
    <location>
        <begin position="4"/>
        <end position="366"/>
    </location>
</feature>
<dbReference type="SUPFAM" id="SSF51445">
    <property type="entry name" value="(Trans)glycosidases"/>
    <property type="match status" value="1"/>
</dbReference>
<evidence type="ECO:0000259" key="9">
    <source>
        <dbReference type="PROSITE" id="PS51910"/>
    </source>
</evidence>
<dbReference type="Gene3D" id="3.20.20.80">
    <property type="entry name" value="Glycosidases"/>
    <property type="match status" value="1"/>
</dbReference>
<reference evidence="10 11" key="1">
    <citation type="submission" date="2009-11" db="EMBL/GenBank/DDBJ databases">
        <title>Annotation of Allomyces macrogynus ATCC 38327.</title>
        <authorList>
            <consortium name="The Broad Institute Genome Sequencing Platform"/>
            <person name="Russ C."/>
            <person name="Cuomo C."/>
            <person name="Burger G."/>
            <person name="Gray M.W."/>
            <person name="Holland P.W.H."/>
            <person name="King N."/>
            <person name="Lang F.B.F."/>
            <person name="Roger A.J."/>
            <person name="Ruiz-Trillo I."/>
            <person name="Young S.K."/>
            <person name="Zeng Q."/>
            <person name="Gargeya S."/>
            <person name="Fitzgerald M."/>
            <person name="Haas B."/>
            <person name="Abouelleil A."/>
            <person name="Alvarado L."/>
            <person name="Arachchi H.M."/>
            <person name="Berlin A."/>
            <person name="Chapman S.B."/>
            <person name="Gearin G."/>
            <person name="Goldberg J."/>
            <person name="Griggs A."/>
            <person name="Gujja S."/>
            <person name="Hansen M."/>
            <person name="Heiman D."/>
            <person name="Howarth C."/>
            <person name="Larimer J."/>
            <person name="Lui A."/>
            <person name="MacDonald P.J.P."/>
            <person name="McCowen C."/>
            <person name="Montmayeur A."/>
            <person name="Murphy C."/>
            <person name="Neiman D."/>
            <person name="Pearson M."/>
            <person name="Priest M."/>
            <person name="Roberts A."/>
            <person name="Saif S."/>
            <person name="Shea T."/>
            <person name="Sisk P."/>
            <person name="Stolte C."/>
            <person name="Sykes S."/>
            <person name="Wortman J."/>
            <person name="Nusbaum C."/>
            <person name="Birren B."/>
        </authorList>
    </citation>
    <scope>NUCLEOTIDE SEQUENCE [LARGE SCALE GENOMIC DNA]</scope>
    <source>
        <strain evidence="10 11">ATCC 38327</strain>
    </source>
</reference>
<keyword evidence="2 7" id="KW-0378">Hydrolase</keyword>
<accession>A0A0L0T5H7</accession>
<dbReference type="AlphaFoldDB" id="A0A0L0T5H7"/>
<dbReference type="GO" id="GO:0006032">
    <property type="term" value="P:chitin catabolic process"/>
    <property type="evidence" value="ECO:0007669"/>
    <property type="project" value="UniProtKB-KW"/>
</dbReference>
<evidence type="ECO:0000256" key="7">
    <source>
        <dbReference type="RuleBase" id="RU000489"/>
    </source>
</evidence>
<keyword evidence="3" id="KW-0146">Chitin degradation</keyword>
<evidence type="ECO:0000256" key="4">
    <source>
        <dbReference type="ARBA" id="ARBA00023277"/>
    </source>
</evidence>
<dbReference type="PANTHER" id="PTHR11177">
    <property type="entry name" value="CHITINASE"/>
    <property type="match status" value="1"/>
</dbReference>
<dbReference type="PROSITE" id="PS51910">
    <property type="entry name" value="GH18_2"/>
    <property type="match status" value="1"/>
</dbReference>
<name>A0A0L0T5H7_ALLM3</name>
<dbReference type="GO" id="GO:0008843">
    <property type="term" value="F:endochitinase activity"/>
    <property type="evidence" value="ECO:0007669"/>
    <property type="project" value="UniProtKB-EC"/>
</dbReference>
<dbReference type="EMBL" id="GG745363">
    <property type="protein sequence ID" value="KNE69985.1"/>
    <property type="molecule type" value="Genomic_DNA"/>
</dbReference>
<gene>
    <name evidence="10" type="ORF">AMAG_14823</name>
</gene>
<sequence length="366" mass="40594">MTGAHVAAYYPSWSTYDRAYPPNEIPVEKLTHLYYAFANIANGVLAPGDQWADMDKPYELNGTTFRGAFEVFNRRDSPLRQRNPHLKTILSIGGWTFSKEFSLVARTPQSRQTFTQSVCEWMTKYNFDGIDLDWEFPGSGGLPTNARDPADPQNFTLLLESLRQGLDQLAQQQGRDKYLLTVATAYAESLHRFLDMPGLARTCDFVNIMTYECVGSWSTATGHAAPMSCILNAVRAYTMRGVPRHKIIPGIPMSGRAFAGVGSPNVGAPVGAGMADGSWAKGIVDWNDLCAKYTQAQGYQRIMDPAAGTPILYNPQTQIWISYEDQESVTLKCQAIKELGLGGVFGWDISQDRRGDLLDPARRVLL</sequence>
<dbReference type="InterPro" id="IPR050314">
    <property type="entry name" value="Glycosyl_Hydrlase_18"/>
</dbReference>
<evidence type="ECO:0000256" key="2">
    <source>
        <dbReference type="ARBA" id="ARBA00022801"/>
    </source>
</evidence>
<dbReference type="eggNOG" id="KOG2806">
    <property type="taxonomic scope" value="Eukaryota"/>
</dbReference>
<evidence type="ECO:0000256" key="6">
    <source>
        <dbReference type="ARBA" id="ARBA00023326"/>
    </source>
</evidence>
<evidence type="ECO:0000256" key="1">
    <source>
        <dbReference type="ARBA" id="ARBA00000822"/>
    </source>
</evidence>
<dbReference type="CDD" id="cd06548">
    <property type="entry name" value="GH18_chitinase"/>
    <property type="match status" value="1"/>
</dbReference>